<reference evidence="2 3" key="1">
    <citation type="journal article" date="2023" name="Sci. Data">
        <title>Genome assembly of the Korean intertidal mud-creeper Batillaria attramentaria.</title>
        <authorList>
            <person name="Patra A.K."/>
            <person name="Ho P.T."/>
            <person name="Jun S."/>
            <person name="Lee S.J."/>
            <person name="Kim Y."/>
            <person name="Won Y.J."/>
        </authorList>
    </citation>
    <scope>NUCLEOTIDE SEQUENCE [LARGE SCALE GENOMIC DNA]</scope>
    <source>
        <strain evidence="2">Wonlab-2016</strain>
    </source>
</reference>
<sequence length="265" mass="28958">MWKKILAVFIGAVIGYWFIDDFDPESLRGKRVLVTGASGGIGEQLAYHYASFGAHVIVTSRREQALQQESVRQLGGLDILVLNHIRAHALSPWTGSHDNLTLLQNILDVNLRSYIHLSSHAMPHLQQRHGSVIVMSSLAGKVGIPYVAAYSSSKFALNGFFSALRNEFTTAGTTVSITICTIGLVGTENALRYLKDFGSSAALLSILKPAEPADAALAVVKGGAVRAREIVYPYMSVKPLCLLRDWMPELTNWIVRLTTTPPSLR</sequence>
<dbReference type="Pfam" id="PF00106">
    <property type="entry name" value="adh_short"/>
    <property type="match status" value="1"/>
</dbReference>
<keyword evidence="1" id="KW-0560">Oxidoreductase</keyword>
<dbReference type="Gene3D" id="3.40.50.720">
    <property type="entry name" value="NAD(P)-binding Rossmann-like Domain"/>
    <property type="match status" value="2"/>
</dbReference>
<accession>A0ABD0KSL6</accession>
<dbReference type="SUPFAM" id="SSF51735">
    <property type="entry name" value="NAD(P)-binding Rossmann-fold domains"/>
    <property type="match status" value="1"/>
</dbReference>
<dbReference type="InterPro" id="IPR051253">
    <property type="entry name" value="11-beta-HSD"/>
</dbReference>
<comment type="caution">
    <text evidence="2">The sequence shown here is derived from an EMBL/GenBank/DDBJ whole genome shotgun (WGS) entry which is preliminary data.</text>
</comment>
<dbReference type="PANTHER" id="PTHR44279">
    <property type="entry name" value="HYDROXYSTEROID (11-BETA) DEHYDROGENASE 1-LIKE B-RELATED"/>
    <property type="match status" value="1"/>
</dbReference>
<evidence type="ECO:0008006" key="4">
    <source>
        <dbReference type="Google" id="ProtNLM"/>
    </source>
</evidence>
<dbReference type="GO" id="GO:0016491">
    <property type="term" value="F:oxidoreductase activity"/>
    <property type="evidence" value="ECO:0007669"/>
    <property type="project" value="UniProtKB-KW"/>
</dbReference>
<organism evidence="2 3">
    <name type="scientific">Batillaria attramentaria</name>
    <dbReference type="NCBI Taxonomy" id="370345"/>
    <lineage>
        <taxon>Eukaryota</taxon>
        <taxon>Metazoa</taxon>
        <taxon>Spiralia</taxon>
        <taxon>Lophotrochozoa</taxon>
        <taxon>Mollusca</taxon>
        <taxon>Gastropoda</taxon>
        <taxon>Caenogastropoda</taxon>
        <taxon>Sorbeoconcha</taxon>
        <taxon>Cerithioidea</taxon>
        <taxon>Batillariidae</taxon>
        <taxon>Batillaria</taxon>
    </lineage>
</organism>
<proteinExistence type="predicted"/>
<evidence type="ECO:0000313" key="2">
    <source>
        <dbReference type="EMBL" id="KAK7489973.1"/>
    </source>
</evidence>
<keyword evidence="3" id="KW-1185">Reference proteome</keyword>
<dbReference type="EMBL" id="JACVVK020000132">
    <property type="protein sequence ID" value="KAK7489973.1"/>
    <property type="molecule type" value="Genomic_DNA"/>
</dbReference>
<dbReference type="InterPro" id="IPR020904">
    <property type="entry name" value="Sc_DH/Rdtase_CS"/>
</dbReference>
<name>A0ABD0KSL6_9CAEN</name>
<dbReference type="PANTHER" id="PTHR44279:SF2">
    <property type="entry name" value="HYDROXYSTEROID (11-BETA) DEHYDROGENASE 1-LIKE B-RELATED"/>
    <property type="match status" value="1"/>
</dbReference>
<dbReference type="AlphaFoldDB" id="A0ABD0KSL6"/>
<dbReference type="InterPro" id="IPR002347">
    <property type="entry name" value="SDR_fam"/>
</dbReference>
<dbReference type="PRINTS" id="PR00081">
    <property type="entry name" value="GDHRDH"/>
</dbReference>
<dbReference type="InterPro" id="IPR036291">
    <property type="entry name" value="NAD(P)-bd_dom_sf"/>
</dbReference>
<dbReference type="Proteomes" id="UP001519460">
    <property type="component" value="Unassembled WGS sequence"/>
</dbReference>
<protein>
    <recommendedName>
        <fullName evidence="4">Hydroxysteroid 11-beta-dehydrogenase 1-like protein</fullName>
    </recommendedName>
</protein>
<gene>
    <name evidence="2" type="ORF">BaRGS_00018838</name>
</gene>
<evidence type="ECO:0000256" key="1">
    <source>
        <dbReference type="ARBA" id="ARBA00023002"/>
    </source>
</evidence>
<evidence type="ECO:0000313" key="3">
    <source>
        <dbReference type="Proteomes" id="UP001519460"/>
    </source>
</evidence>
<dbReference type="PROSITE" id="PS00061">
    <property type="entry name" value="ADH_SHORT"/>
    <property type="match status" value="1"/>
</dbReference>